<keyword evidence="1" id="KW-0808">Transferase</keyword>
<dbReference type="Proteomes" id="UP000597877">
    <property type="component" value="Unassembled WGS sequence"/>
</dbReference>
<dbReference type="GO" id="GO:0032259">
    <property type="term" value="P:methylation"/>
    <property type="evidence" value="ECO:0007669"/>
    <property type="project" value="UniProtKB-KW"/>
</dbReference>
<name>A0ABR7F5E6_9FIRM</name>
<comment type="caution">
    <text evidence="1">The sequence shown here is derived from an EMBL/GenBank/DDBJ whole genome shotgun (WGS) entry which is preliminary data.</text>
</comment>
<keyword evidence="1" id="KW-0489">Methyltransferase</keyword>
<gene>
    <name evidence="1" type="ORF">H8S00_12715</name>
</gene>
<proteinExistence type="predicted"/>
<dbReference type="PROSITE" id="PS00018">
    <property type="entry name" value="EF_HAND_1"/>
    <property type="match status" value="1"/>
</dbReference>
<dbReference type="EMBL" id="JACOOZ010000010">
    <property type="protein sequence ID" value="MBC5668829.1"/>
    <property type="molecule type" value="Genomic_DNA"/>
</dbReference>
<reference evidence="1 2" key="1">
    <citation type="submission" date="2020-08" db="EMBL/GenBank/DDBJ databases">
        <title>Genome public.</title>
        <authorList>
            <person name="Liu C."/>
            <person name="Sun Q."/>
        </authorList>
    </citation>
    <scope>NUCLEOTIDE SEQUENCE [LARGE SCALE GENOMIC DNA]</scope>
    <source>
        <strain evidence="1 2">BX4</strain>
    </source>
</reference>
<dbReference type="InterPro" id="IPR018247">
    <property type="entry name" value="EF_Hand_1_Ca_BS"/>
</dbReference>
<evidence type="ECO:0000313" key="2">
    <source>
        <dbReference type="Proteomes" id="UP000597877"/>
    </source>
</evidence>
<evidence type="ECO:0000313" key="1">
    <source>
        <dbReference type="EMBL" id="MBC5668829.1"/>
    </source>
</evidence>
<keyword evidence="2" id="KW-1185">Reference proteome</keyword>
<dbReference type="RefSeq" id="WP_118590132.1">
    <property type="nucleotide sequence ID" value="NZ_JACOOZ010000010.1"/>
</dbReference>
<protein>
    <submittedName>
        <fullName evidence="1">Uroporphyrin-III methyltransferase</fullName>
    </submittedName>
</protein>
<dbReference type="GO" id="GO:0008168">
    <property type="term" value="F:methyltransferase activity"/>
    <property type="evidence" value="ECO:0007669"/>
    <property type="project" value="UniProtKB-KW"/>
</dbReference>
<organism evidence="1 2">
    <name type="scientific">Eubacterium segne</name>
    <dbReference type="NCBI Taxonomy" id="2763045"/>
    <lineage>
        <taxon>Bacteria</taxon>
        <taxon>Bacillati</taxon>
        <taxon>Bacillota</taxon>
        <taxon>Clostridia</taxon>
        <taxon>Eubacteriales</taxon>
        <taxon>Eubacteriaceae</taxon>
        <taxon>Eubacterium</taxon>
    </lineage>
</organism>
<sequence length="89" mass="9946">MRDWMDLNGDGEIDSSEMMFAEEMLCTSREEHEALFGDAGDFEDDTKDDLEIDAMAAGLDIGELELMDSDDRAEALEEAGLDPDDYDLD</sequence>
<accession>A0ABR7F5E6</accession>